<comment type="similarity">
    <text evidence="1">Belongs to the PrpD family.</text>
</comment>
<dbReference type="Proteomes" id="UP000257123">
    <property type="component" value="Unassembled WGS sequence"/>
</dbReference>
<name>A0A371R0S6_9CREN</name>
<dbReference type="Pfam" id="PF03972">
    <property type="entry name" value="MmgE_PrpD_N"/>
    <property type="match status" value="1"/>
</dbReference>
<proteinExistence type="inferred from homology"/>
<dbReference type="AlphaFoldDB" id="A0A371R0S6"/>
<dbReference type="PANTHER" id="PTHR16943">
    <property type="entry name" value="2-METHYLCITRATE DEHYDRATASE-RELATED"/>
    <property type="match status" value="1"/>
</dbReference>
<gene>
    <name evidence="4" type="ORF">CGL51_04160</name>
</gene>
<dbReference type="InterPro" id="IPR036148">
    <property type="entry name" value="MmgE/PrpD_sf"/>
</dbReference>
<dbReference type="Pfam" id="PF19305">
    <property type="entry name" value="MmgE_PrpD_C"/>
    <property type="match status" value="1"/>
</dbReference>
<dbReference type="RefSeq" id="WP_116420790.1">
    <property type="nucleotide sequence ID" value="NZ_NMUE01000009.1"/>
</dbReference>
<accession>A0A371R0S6</accession>
<dbReference type="GO" id="GO:0016829">
    <property type="term" value="F:lyase activity"/>
    <property type="evidence" value="ECO:0007669"/>
    <property type="project" value="InterPro"/>
</dbReference>
<evidence type="ECO:0000259" key="2">
    <source>
        <dbReference type="Pfam" id="PF03972"/>
    </source>
</evidence>
<dbReference type="InterPro" id="IPR045336">
    <property type="entry name" value="MmgE_PrpD_N"/>
</dbReference>
<evidence type="ECO:0000313" key="5">
    <source>
        <dbReference type="Proteomes" id="UP000257123"/>
    </source>
</evidence>
<organism evidence="4 5">
    <name type="scientific">Pyrobaculum aerophilum</name>
    <dbReference type="NCBI Taxonomy" id="13773"/>
    <lineage>
        <taxon>Archaea</taxon>
        <taxon>Thermoproteota</taxon>
        <taxon>Thermoprotei</taxon>
        <taxon>Thermoproteales</taxon>
        <taxon>Thermoproteaceae</taxon>
        <taxon>Pyrobaculum</taxon>
    </lineage>
</organism>
<reference evidence="4 5" key="1">
    <citation type="submission" date="2017-07" db="EMBL/GenBank/DDBJ databases">
        <title>Draft genome sequence of aerobic hyperthermophilic archaea, Pyrobaculum aerophilum YKB31 and YKB32.</title>
        <authorList>
            <person name="Mochizuki T."/>
            <person name="Berliner A.J."/>
            <person name="Yoshida-Takashima Y."/>
            <person name="Takaki Y."/>
            <person name="Nunoura T."/>
            <person name="Takai K."/>
        </authorList>
    </citation>
    <scope>NUCLEOTIDE SEQUENCE [LARGE SCALE GENOMIC DNA]</scope>
    <source>
        <strain evidence="4 5">YKB31</strain>
    </source>
</reference>
<dbReference type="PANTHER" id="PTHR16943:SF8">
    <property type="entry name" value="2-METHYLCITRATE DEHYDRATASE"/>
    <property type="match status" value="1"/>
</dbReference>
<evidence type="ECO:0000259" key="3">
    <source>
        <dbReference type="Pfam" id="PF19305"/>
    </source>
</evidence>
<dbReference type="InterPro" id="IPR042183">
    <property type="entry name" value="MmgE/PrpD_sf_1"/>
</dbReference>
<dbReference type="Gene3D" id="3.30.1330.120">
    <property type="entry name" value="2-methylcitrate dehydratase PrpD"/>
    <property type="match status" value="1"/>
</dbReference>
<evidence type="ECO:0000256" key="1">
    <source>
        <dbReference type="ARBA" id="ARBA00006174"/>
    </source>
</evidence>
<dbReference type="InterPro" id="IPR045337">
    <property type="entry name" value="MmgE_PrpD_C"/>
</dbReference>
<dbReference type="InterPro" id="IPR042188">
    <property type="entry name" value="MmgE/PrpD_sf_2"/>
</dbReference>
<feature type="domain" description="MmgE/PrpD C-terminal" evidence="3">
    <location>
        <begin position="269"/>
        <end position="437"/>
    </location>
</feature>
<dbReference type="EMBL" id="NMUE01000009">
    <property type="protein sequence ID" value="RFA96877.1"/>
    <property type="molecule type" value="Genomic_DNA"/>
</dbReference>
<protein>
    <submittedName>
        <fullName evidence="4">Propanediol utilization protein</fullName>
    </submittedName>
</protein>
<sequence length="453" mass="50660">MDKITKILAEYTESVDYSKVPLEVRHEVKRRIIDSIAVAFAAYSAEPVVLSRRAASKFAVRKGARILGTRYEVAPDWATFVNGLMIRYHDYNDTYLSKEPLHPSDLIGAALAVGDYVEARGTDLITAVAIGYEASVTFCDGGTLRKRGWDHVNFLGIGSVLASAKLLGLDAVKTQHALSIYAVPHAAMRQTRVGELSMWKGAAAANSSRNAVFAALLAQEGFTGPYKPFEGEMGFFRQLLQGDFDVSVLSGIEAKNPPRRILDTYIKPYPVEYHAQTAVEAALRLREKVRIEEIEKIRIDTYEAAYTIIGPKDPEKWDPHTKETADHSLMWIAAAAFVWGPIRIEHYKDIRNPAVLTLMKKIEVNLDPELDKLYPQAFPTVITVYTKGGAKYTERVDYAKGHPKNPMTDAELEAKFTALTQDILPEEVRGKVLQMLWRLEDYNIKDIIEALVA</sequence>
<comment type="caution">
    <text evidence="4">The sequence shown here is derived from an EMBL/GenBank/DDBJ whole genome shotgun (WGS) entry which is preliminary data.</text>
</comment>
<dbReference type="Gene3D" id="1.10.4100.10">
    <property type="entry name" value="2-methylcitrate dehydratase PrpD"/>
    <property type="match status" value="1"/>
</dbReference>
<dbReference type="SUPFAM" id="SSF103378">
    <property type="entry name" value="2-methylcitrate dehydratase PrpD"/>
    <property type="match status" value="1"/>
</dbReference>
<evidence type="ECO:0000313" key="4">
    <source>
        <dbReference type="EMBL" id="RFA96877.1"/>
    </source>
</evidence>
<feature type="domain" description="MmgE/PrpD N-terminal" evidence="2">
    <location>
        <begin position="8"/>
        <end position="244"/>
    </location>
</feature>
<dbReference type="InterPro" id="IPR005656">
    <property type="entry name" value="MmgE_PrpD"/>
</dbReference>